<gene>
    <name evidence="1" type="ORF">COLO4_06421</name>
</gene>
<protein>
    <submittedName>
        <fullName evidence="1">Uncharacterized protein</fullName>
    </submittedName>
</protein>
<dbReference type="AlphaFoldDB" id="A0A1R3KN14"/>
<proteinExistence type="predicted"/>
<keyword evidence="2" id="KW-1185">Reference proteome</keyword>
<organism evidence="1 2">
    <name type="scientific">Corchorus olitorius</name>
    <dbReference type="NCBI Taxonomy" id="93759"/>
    <lineage>
        <taxon>Eukaryota</taxon>
        <taxon>Viridiplantae</taxon>
        <taxon>Streptophyta</taxon>
        <taxon>Embryophyta</taxon>
        <taxon>Tracheophyta</taxon>
        <taxon>Spermatophyta</taxon>
        <taxon>Magnoliopsida</taxon>
        <taxon>eudicotyledons</taxon>
        <taxon>Gunneridae</taxon>
        <taxon>Pentapetalae</taxon>
        <taxon>rosids</taxon>
        <taxon>malvids</taxon>
        <taxon>Malvales</taxon>
        <taxon>Malvaceae</taxon>
        <taxon>Grewioideae</taxon>
        <taxon>Apeibeae</taxon>
        <taxon>Corchorus</taxon>
    </lineage>
</organism>
<evidence type="ECO:0000313" key="1">
    <source>
        <dbReference type="EMBL" id="OMP08485.1"/>
    </source>
</evidence>
<reference evidence="2" key="1">
    <citation type="submission" date="2013-09" db="EMBL/GenBank/DDBJ databases">
        <title>Corchorus olitorius genome sequencing.</title>
        <authorList>
            <person name="Alam M."/>
            <person name="Haque M.S."/>
            <person name="Islam M.S."/>
            <person name="Emdad E.M."/>
            <person name="Islam M.M."/>
            <person name="Ahmed B."/>
            <person name="Halim A."/>
            <person name="Hossen Q.M.M."/>
            <person name="Hossain M.Z."/>
            <person name="Ahmed R."/>
            <person name="Khan M.M."/>
            <person name="Islam R."/>
            <person name="Rashid M.M."/>
            <person name="Khan S.A."/>
            <person name="Rahman M.S."/>
            <person name="Alam M."/>
            <person name="Yahiya A.S."/>
            <person name="Khan M.S."/>
            <person name="Azam M.S."/>
            <person name="Haque T."/>
            <person name="Lashkar M.Z.H."/>
            <person name="Akhand A.I."/>
            <person name="Morshed G."/>
            <person name="Roy S."/>
            <person name="Uddin K.S."/>
            <person name="Rabeya T."/>
            <person name="Hossain A.S."/>
            <person name="Chowdhury A."/>
            <person name="Snigdha A.R."/>
            <person name="Mortoza M.S."/>
            <person name="Matin S.A."/>
            <person name="Hoque S.M.E."/>
            <person name="Islam M.K."/>
            <person name="Roy D.K."/>
            <person name="Haider R."/>
            <person name="Moosa M.M."/>
            <person name="Elias S.M."/>
            <person name="Hasan A.M."/>
            <person name="Jahan S."/>
            <person name="Shafiuddin M."/>
            <person name="Mahmood N."/>
            <person name="Shommy N.S."/>
        </authorList>
    </citation>
    <scope>NUCLEOTIDE SEQUENCE [LARGE SCALE GENOMIC DNA]</scope>
    <source>
        <strain evidence="2">cv. O-4</strain>
    </source>
</reference>
<name>A0A1R3KN14_9ROSI</name>
<sequence length="35" mass="3631">MNPQQGVRKILPAKKELLASVTVGVLGLGDRAEAA</sequence>
<accession>A0A1R3KN14</accession>
<comment type="caution">
    <text evidence="1">The sequence shown here is derived from an EMBL/GenBank/DDBJ whole genome shotgun (WGS) entry which is preliminary data.</text>
</comment>
<dbReference type="Proteomes" id="UP000187203">
    <property type="component" value="Unassembled WGS sequence"/>
</dbReference>
<evidence type="ECO:0000313" key="2">
    <source>
        <dbReference type="Proteomes" id="UP000187203"/>
    </source>
</evidence>
<dbReference type="EMBL" id="AWUE01012698">
    <property type="protein sequence ID" value="OMP08485.1"/>
    <property type="molecule type" value="Genomic_DNA"/>
</dbReference>